<gene>
    <name evidence="1" type="ORF">MRB53_023877</name>
</gene>
<name>A0ACC2LBY8_PERAE</name>
<protein>
    <submittedName>
        <fullName evidence="1">Uncharacterized protein</fullName>
    </submittedName>
</protein>
<accession>A0ACC2LBY8</accession>
<dbReference type="Proteomes" id="UP001234297">
    <property type="component" value="Chromosome 7"/>
</dbReference>
<comment type="caution">
    <text evidence="1">The sequence shown here is derived from an EMBL/GenBank/DDBJ whole genome shotgun (WGS) entry which is preliminary data.</text>
</comment>
<evidence type="ECO:0000313" key="1">
    <source>
        <dbReference type="EMBL" id="KAJ8630554.1"/>
    </source>
</evidence>
<organism evidence="1 2">
    <name type="scientific">Persea americana</name>
    <name type="common">Avocado</name>
    <dbReference type="NCBI Taxonomy" id="3435"/>
    <lineage>
        <taxon>Eukaryota</taxon>
        <taxon>Viridiplantae</taxon>
        <taxon>Streptophyta</taxon>
        <taxon>Embryophyta</taxon>
        <taxon>Tracheophyta</taxon>
        <taxon>Spermatophyta</taxon>
        <taxon>Magnoliopsida</taxon>
        <taxon>Magnoliidae</taxon>
        <taxon>Laurales</taxon>
        <taxon>Lauraceae</taxon>
        <taxon>Persea</taxon>
    </lineage>
</organism>
<sequence>MRLQSEESEIDSMRKYVNIVITKTRGQNVKYHYRGTTVEGGDDLERGVEIGDEVGDDGMEGGEELLLLHTSATDLALEQLPYLFHGDDVVL</sequence>
<proteinExistence type="predicted"/>
<evidence type="ECO:0000313" key="2">
    <source>
        <dbReference type="Proteomes" id="UP001234297"/>
    </source>
</evidence>
<keyword evidence="2" id="KW-1185">Reference proteome</keyword>
<reference evidence="1 2" key="1">
    <citation type="journal article" date="2022" name="Hortic Res">
        <title>A haplotype resolved chromosomal level avocado genome allows analysis of novel avocado genes.</title>
        <authorList>
            <person name="Nath O."/>
            <person name="Fletcher S.J."/>
            <person name="Hayward A."/>
            <person name="Shaw L.M."/>
            <person name="Masouleh A.K."/>
            <person name="Furtado A."/>
            <person name="Henry R.J."/>
            <person name="Mitter N."/>
        </authorList>
    </citation>
    <scope>NUCLEOTIDE SEQUENCE [LARGE SCALE GENOMIC DNA]</scope>
    <source>
        <strain evidence="2">cv. Hass</strain>
    </source>
</reference>
<dbReference type="EMBL" id="CM056815">
    <property type="protein sequence ID" value="KAJ8630554.1"/>
    <property type="molecule type" value="Genomic_DNA"/>
</dbReference>